<comment type="caution">
    <text evidence="1">The sequence shown here is derived from an EMBL/GenBank/DDBJ whole genome shotgun (WGS) entry which is preliminary data.</text>
</comment>
<protein>
    <submittedName>
        <fullName evidence="1">Uncharacterized protein</fullName>
    </submittedName>
</protein>
<gene>
    <name evidence="1" type="ORF">H8705_04570</name>
</gene>
<dbReference type="EMBL" id="JACRTD010000003">
    <property type="protein sequence ID" value="MBC8584852.1"/>
    <property type="molecule type" value="Genomic_DNA"/>
</dbReference>
<proteinExistence type="predicted"/>
<dbReference type="AlphaFoldDB" id="A0A926EP58"/>
<evidence type="ECO:0000313" key="2">
    <source>
        <dbReference type="Proteomes" id="UP000623678"/>
    </source>
</evidence>
<name>A0A926EP58_9FIRM</name>
<keyword evidence="2" id="KW-1185">Reference proteome</keyword>
<accession>A0A926EP58</accession>
<organism evidence="1 2">
    <name type="scientific">Youxingia wuxianensis</name>
    <dbReference type="NCBI Taxonomy" id="2763678"/>
    <lineage>
        <taxon>Bacteria</taxon>
        <taxon>Bacillati</taxon>
        <taxon>Bacillota</taxon>
        <taxon>Clostridia</taxon>
        <taxon>Eubacteriales</taxon>
        <taxon>Oscillospiraceae</taxon>
        <taxon>Youxingia</taxon>
    </lineage>
</organism>
<dbReference type="RefSeq" id="WP_262394929.1">
    <property type="nucleotide sequence ID" value="NZ_JACRTD010000003.1"/>
</dbReference>
<reference evidence="1" key="1">
    <citation type="submission" date="2020-08" db="EMBL/GenBank/DDBJ databases">
        <title>Genome public.</title>
        <authorList>
            <person name="Liu C."/>
            <person name="Sun Q."/>
        </authorList>
    </citation>
    <scope>NUCLEOTIDE SEQUENCE</scope>
    <source>
        <strain evidence="1">NSJ-64</strain>
    </source>
</reference>
<evidence type="ECO:0000313" key="1">
    <source>
        <dbReference type="EMBL" id="MBC8584852.1"/>
    </source>
</evidence>
<sequence length="196" mass="22628">MSRKKEKVAAQKKETTRQLIGINDISDYGLKTSRGMLAFFSVKPTNLSVQPPEAVGGRIYALMTVLKGQTEIEMLALNSKESFEDNKRYYRERAAMEELPVISRLLEADARSLDRLQVQMATAREFFVLIRFRDDQDADFHTQLSRVQKSLEDQGFKVRLAGKEDAKRMLGVYFEQNATTEKYEDFDGERWIVLND</sequence>
<dbReference type="Proteomes" id="UP000623678">
    <property type="component" value="Unassembled WGS sequence"/>
</dbReference>